<feature type="region of interest" description="Disordered" evidence="1">
    <location>
        <begin position="260"/>
        <end position="292"/>
    </location>
</feature>
<feature type="transmembrane region" description="Helical" evidence="2">
    <location>
        <begin position="58"/>
        <end position="76"/>
    </location>
</feature>
<dbReference type="EMBL" id="CR382136">
    <property type="protein sequence ID" value="CAG86760.2"/>
    <property type="molecule type" value="Genomic_DNA"/>
</dbReference>
<organism evidence="3 4">
    <name type="scientific">Debaryomyces hansenii (strain ATCC 36239 / CBS 767 / BCRC 21394 / JCM 1990 / NBRC 0083 / IGC 2968)</name>
    <name type="common">Yeast</name>
    <name type="synonym">Torulaspora hansenii</name>
    <dbReference type="NCBI Taxonomy" id="284592"/>
    <lineage>
        <taxon>Eukaryota</taxon>
        <taxon>Fungi</taxon>
        <taxon>Dikarya</taxon>
        <taxon>Ascomycota</taxon>
        <taxon>Saccharomycotina</taxon>
        <taxon>Pichiomycetes</taxon>
        <taxon>Debaryomycetaceae</taxon>
        <taxon>Debaryomyces</taxon>
    </lineage>
</organism>
<dbReference type="HOGENOM" id="CLU_888586_0_0_1"/>
<dbReference type="AlphaFoldDB" id="Q6BT46"/>
<protein>
    <submittedName>
        <fullName evidence="3">DEHA2D03586p</fullName>
    </submittedName>
</protein>
<accession>Q6BT46</accession>
<evidence type="ECO:0000313" key="4">
    <source>
        <dbReference type="Proteomes" id="UP000000599"/>
    </source>
</evidence>
<evidence type="ECO:0000256" key="1">
    <source>
        <dbReference type="SAM" id="MobiDB-lite"/>
    </source>
</evidence>
<keyword evidence="2" id="KW-0812">Transmembrane</keyword>
<dbReference type="RefSeq" id="XP_458624.2">
    <property type="nucleotide sequence ID" value="XM_458624.1"/>
</dbReference>
<dbReference type="Proteomes" id="UP000000599">
    <property type="component" value="Chromosome D"/>
</dbReference>
<evidence type="ECO:0000256" key="2">
    <source>
        <dbReference type="SAM" id="Phobius"/>
    </source>
</evidence>
<keyword evidence="2" id="KW-1133">Transmembrane helix</keyword>
<evidence type="ECO:0000313" key="3">
    <source>
        <dbReference type="EMBL" id="CAG86760.2"/>
    </source>
</evidence>
<sequence>MHIRVQKDSTNMWSTGTQKRVAALCSCKIFAKPTYISFYISLGITLNNCFQTPNSKKPYIMNFIFLIVIIYSLGMASTKEVSSGRVAYKGYKSLSLRDEPHQIDGRKSDSAYKELSNIYPHRERAKNFVFHAQSQIKARNVEDDEPVTEYPSGTWDESASEASAIAPPRFSDTRKPNVVLYSKKSWIKDYLALTADVEVEATQSGSDRNEIEIDVDLLIEYLITQGFSEEDLQFLKTNLDYGFDEIERELRKIKDNNTKKNKHISIGGEHGNDDKEHNDKDNNDDNSPKSNSNSLKASLKVLCLTFILVTYII</sequence>
<proteinExistence type="predicted"/>
<name>Q6BT46_DEBHA</name>
<gene>
    <name evidence="3" type="ordered locus">DEHA2D03586g</name>
</gene>
<keyword evidence="2" id="KW-0472">Membrane</keyword>
<dbReference type="STRING" id="284592.Q6BT46"/>
<dbReference type="InParanoid" id="Q6BT46"/>
<feature type="region of interest" description="Disordered" evidence="1">
    <location>
        <begin position="141"/>
        <end position="168"/>
    </location>
</feature>
<dbReference type="OrthoDB" id="4087050at2759"/>
<dbReference type="VEuPathDB" id="FungiDB:DEHA2D03586g"/>
<feature type="transmembrane region" description="Helical" evidence="2">
    <location>
        <begin position="21"/>
        <end position="46"/>
    </location>
</feature>
<reference evidence="3 4" key="1">
    <citation type="journal article" date="2004" name="Nature">
        <title>Genome evolution in yeasts.</title>
        <authorList>
            <consortium name="Genolevures"/>
            <person name="Dujon B."/>
            <person name="Sherman D."/>
            <person name="Fischer G."/>
            <person name="Durrens P."/>
            <person name="Casaregola S."/>
            <person name="Lafontaine I."/>
            <person name="de Montigny J."/>
            <person name="Marck C."/>
            <person name="Neuveglise C."/>
            <person name="Talla E."/>
            <person name="Goffard N."/>
            <person name="Frangeul L."/>
            <person name="Aigle M."/>
            <person name="Anthouard V."/>
            <person name="Babour A."/>
            <person name="Barbe V."/>
            <person name="Barnay S."/>
            <person name="Blanchin S."/>
            <person name="Beckerich J.M."/>
            <person name="Beyne E."/>
            <person name="Bleykasten C."/>
            <person name="Boisrame A."/>
            <person name="Boyer J."/>
            <person name="Cattolico L."/>
            <person name="Confanioleri F."/>
            <person name="de Daruvar A."/>
            <person name="Despons L."/>
            <person name="Fabre E."/>
            <person name="Fairhead C."/>
            <person name="Ferry-Dumazet H."/>
            <person name="Groppi A."/>
            <person name="Hantraye F."/>
            <person name="Hennequin C."/>
            <person name="Jauniaux N."/>
            <person name="Joyet P."/>
            <person name="Kachouri R."/>
            <person name="Kerrest A."/>
            <person name="Koszul R."/>
            <person name="Lemaire M."/>
            <person name="Lesur I."/>
            <person name="Ma L."/>
            <person name="Muller H."/>
            <person name="Nicaud J.M."/>
            <person name="Nikolski M."/>
            <person name="Oztas S."/>
            <person name="Ozier-Kalogeropoulos O."/>
            <person name="Pellenz S."/>
            <person name="Potier S."/>
            <person name="Richard G.F."/>
            <person name="Straub M.L."/>
            <person name="Suleau A."/>
            <person name="Swennene D."/>
            <person name="Tekaia F."/>
            <person name="Wesolowski-Louvel M."/>
            <person name="Westhof E."/>
            <person name="Wirth B."/>
            <person name="Zeniou-Meyer M."/>
            <person name="Zivanovic I."/>
            <person name="Bolotin-Fukuhara M."/>
            <person name="Thierry A."/>
            <person name="Bouchier C."/>
            <person name="Caudron B."/>
            <person name="Scarpelli C."/>
            <person name="Gaillardin C."/>
            <person name="Weissenbach J."/>
            <person name="Wincker P."/>
            <person name="Souciet J.L."/>
        </authorList>
    </citation>
    <scope>NUCLEOTIDE SEQUENCE [LARGE SCALE GENOMIC DNA]</scope>
    <source>
        <strain evidence="4">ATCC 36239 / CBS 767 / BCRC 21394 / JCM 1990 / NBRC 0083 / IGC 2968</strain>
    </source>
</reference>
<feature type="compositionally biased region" description="Basic and acidic residues" evidence="1">
    <location>
        <begin position="270"/>
        <end position="287"/>
    </location>
</feature>
<dbReference type="eggNOG" id="ENOG502RQ6I">
    <property type="taxonomic scope" value="Eukaryota"/>
</dbReference>
<dbReference type="GeneID" id="2901609"/>
<dbReference type="KEGG" id="dha:DEHA2D03586g"/>
<keyword evidence="4" id="KW-1185">Reference proteome</keyword>